<proteinExistence type="predicted"/>
<reference evidence="5 6" key="1">
    <citation type="submission" date="2023-02" db="EMBL/GenBank/DDBJ databases">
        <title>Genome sequencing required for Actinomycetospora new species description.</title>
        <authorList>
            <person name="Saimee Y."/>
            <person name="Duangmal K."/>
        </authorList>
    </citation>
    <scope>NUCLEOTIDE SEQUENCE [LARGE SCALE GENOMIC DNA]</scope>
    <source>
        <strain evidence="5 6">DW7H6</strain>
    </source>
</reference>
<comment type="caution">
    <text evidence="5">The sequence shown here is derived from an EMBL/GenBank/DDBJ whole genome shotgun (WGS) entry which is preliminary data.</text>
</comment>
<dbReference type="InterPro" id="IPR018060">
    <property type="entry name" value="HTH_AraC"/>
</dbReference>
<dbReference type="SUPFAM" id="SSF46689">
    <property type="entry name" value="Homeodomain-like"/>
    <property type="match status" value="2"/>
</dbReference>
<dbReference type="EMBL" id="JAQZAO010000003">
    <property type="protein sequence ID" value="MDD7965278.1"/>
    <property type="molecule type" value="Genomic_DNA"/>
</dbReference>
<name>A0ABT5SQZ7_9PSEU</name>
<evidence type="ECO:0000256" key="3">
    <source>
        <dbReference type="ARBA" id="ARBA00023163"/>
    </source>
</evidence>
<keyword evidence="3" id="KW-0804">Transcription</keyword>
<dbReference type="Gene3D" id="1.10.10.60">
    <property type="entry name" value="Homeodomain-like"/>
    <property type="match status" value="1"/>
</dbReference>
<dbReference type="PANTHER" id="PTHR46796">
    <property type="entry name" value="HTH-TYPE TRANSCRIPTIONAL ACTIVATOR RHAS-RELATED"/>
    <property type="match status" value="1"/>
</dbReference>
<dbReference type="Proteomes" id="UP001300763">
    <property type="component" value="Unassembled WGS sequence"/>
</dbReference>
<protein>
    <submittedName>
        <fullName evidence="5">Helix-turn-helix transcriptional regulator</fullName>
    </submittedName>
</protein>
<keyword evidence="2" id="KW-0238">DNA-binding</keyword>
<dbReference type="RefSeq" id="WP_274199820.1">
    <property type="nucleotide sequence ID" value="NZ_JAQZAO010000003.1"/>
</dbReference>
<dbReference type="PANTHER" id="PTHR46796:SF12">
    <property type="entry name" value="HTH-TYPE DNA-BINDING TRANSCRIPTIONAL ACTIVATOR EUTR"/>
    <property type="match status" value="1"/>
</dbReference>
<dbReference type="InterPro" id="IPR050204">
    <property type="entry name" value="AraC_XylS_family_regulators"/>
</dbReference>
<dbReference type="SMART" id="SM00342">
    <property type="entry name" value="HTH_ARAC"/>
    <property type="match status" value="1"/>
</dbReference>
<evidence type="ECO:0000256" key="1">
    <source>
        <dbReference type="ARBA" id="ARBA00023015"/>
    </source>
</evidence>
<gene>
    <name evidence="5" type="ORF">PGB27_07940</name>
</gene>
<dbReference type="Pfam" id="PF12833">
    <property type="entry name" value="HTH_18"/>
    <property type="match status" value="1"/>
</dbReference>
<sequence>MTDGGSGPEPVLRYRWASTDPEAATEYVRKTYTDLAPVDVAPEDFTFWVEGAAAGALEISRLRHSGGLRTYSQPTDALVVVETLEGGPTWVDDGSGRVAGRLKLLPSWAPYETGWDDVTARVCMVDQAEVVRVGAELAGLEREAVAFTGSAPVSPALADYWSRLVAHVDDVLGSDELMAAPLVRANLVRQLAVAMLATFPNTVRHALCGPGGHDEDNAEPGTVRRAVEFMDAHAHEDIGLTEIAEAARIGPRSLQLAFRRHRDTTPLEYLRRVRLESAHRDLQAADPTRGDRVETIAARWGFGHPGRFSVVYREHYGRSPSATLRH</sequence>
<evidence type="ECO:0000256" key="2">
    <source>
        <dbReference type="ARBA" id="ARBA00023125"/>
    </source>
</evidence>
<dbReference type="PROSITE" id="PS01124">
    <property type="entry name" value="HTH_ARAC_FAMILY_2"/>
    <property type="match status" value="1"/>
</dbReference>
<feature type="domain" description="HTH araC/xylS-type" evidence="4">
    <location>
        <begin position="224"/>
        <end position="326"/>
    </location>
</feature>
<keyword evidence="6" id="KW-1185">Reference proteome</keyword>
<dbReference type="InterPro" id="IPR009057">
    <property type="entry name" value="Homeodomain-like_sf"/>
</dbReference>
<keyword evidence="1" id="KW-0805">Transcription regulation</keyword>
<evidence type="ECO:0000313" key="5">
    <source>
        <dbReference type="EMBL" id="MDD7965278.1"/>
    </source>
</evidence>
<accession>A0ABT5SQZ7</accession>
<evidence type="ECO:0000259" key="4">
    <source>
        <dbReference type="PROSITE" id="PS01124"/>
    </source>
</evidence>
<organism evidence="5 6">
    <name type="scientific">Actinomycetospora lemnae</name>
    <dbReference type="NCBI Taxonomy" id="3019891"/>
    <lineage>
        <taxon>Bacteria</taxon>
        <taxon>Bacillati</taxon>
        <taxon>Actinomycetota</taxon>
        <taxon>Actinomycetes</taxon>
        <taxon>Pseudonocardiales</taxon>
        <taxon>Pseudonocardiaceae</taxon>
        <taxon>Actinomycetospora</taxon>
    </lineage>
</organism>
<evidence type="ECO:0000313" key="6">
    <source>
        <dbReference type="Proteomes" id="UP001300763"/>
    </source>
</evidence>